<dbReference type="PANTHER" id="PTHR15052">
    <property type="entry name" value="RNA POLYMERASE III TRANSCRIPTION INITIATION FACTOR COMPLEX SUBUNIT"/>
    <property type="match status" value="1"/>
</dbReference>
<dbReference type="InterPro" id="IPR036322">
    <property type="entry name" value="WD40_repeat_dom_sf"/>
</dbReference>
<reference evidence="5 6" key="1">
    <citation type="submission" date="2023-08" db="EMBL/GenBank/DDBJ databases">
        <title>Black Yeasts Isolated from many extreme environments.</title>
        <authorList>
            <person name="Coleine C."/>
            <person name="Stajich J.E."/>
            <person name="Selbmann L."/>
        </authorList>
    </citation>
    <scope>NUCLEOTIDE SEQUENCE [LARGE SCALE GENOMIC DNA]</scope>
    <source>
        <strain evidence="5 6">CCFEE 5792</strain>
    </source>
</reference>
<dbReference type="PANTHER" id="PTHR15052:SF2">
    <property type="entry name" value="GENERAL TRANSCRIPTION FACTOR 3C POLYPEPTIDE 2"/>
    <property type="match status" value="1"/>
</dbReference>
<dbReference type="Proteomes" id="UP001358417">
    <property type="component" value="Unassembled WGS sequence"/>
</dbReference>
<dbReference type="GeneID" id="89978303"/>
<evidence type="ECO:0000256" key="1">
    <source>
        <dbReference type="ARBA" id="ARBA00004123"/>
    </source>
</evidence>
<feature type="compositionally biased region" description="Basic residues" evidence="4">
    <location>
        <begin position="7"/>
        <end position="16"/>
    </location>
</feature>
<dbReference type="InterPro" id="IPR052416">
    <property type="entry name" value="GTF3C_component"/>
</dbReference>
<comment type="subcellular location">
    <subcellularLocation>
        <location evidence="1">Nucleus</location>
    </subcellularLocation>
</comment>
<evidence type="ECO:0000313" key="5">
    <source>
        <dbReference type="EMBL" id="KAK5044997.1"/>
    </source>
</evidence>
<protein>
    <submittedName>
        <fullName evidence="5">Uncharacterized protein</fullName>
    </submittedName>
</protein>
<organism evidence="5 6">
    <name type="scientific">Exophiala bonariae</name>
    <dbReference type="NCBI Taxonomy" id="1690606"/>
    <lineage>
        <taxon>Eukaryota</taxon>
        <taxon>Fungi</taxon>
        <taxon>Dikarya</taxon>
        <taxon>Ascomycota</taxon>
        <taxon>Pezizomycotina</taxon>
        <taxon>Eurotiomycetes</taxon>
        <taxon>Chaetothyriomycetidae</taxon>
        <taxon>Chaetothyriales</taxon>
        <taxon>Herpotrichiellaceae</taxon>
        <taxon>Exophiala</taxon>
    </lineage>
</organism>
<feature type="region of interest" description="Disordered" evidence="4">
    <location>
        <begin position="1"/>
        <end position="146"/>
    </location>
</feature>
<dbReference type="EMBL" id="JAVRRD010000040">
    <property type="protein sequence ID" value="KAK5044997.1"/>
    <property type="molecule type" value="Genomic_DNA"/>
</dbReference>
<feature type="compositionally biased region" description="Polar residues" evidence="4">
    <location>
        <begin position="72"/>
        <end position="84"/>
    </location>
</feature>
<keyword evidence="6" id="KW-1185">Reference proteome</keyword>
<evidence type="ECO:0000313" key="6">
    <source>
        <dbReference type="Proteomes" id="UP001358417"/>
    </source>
</evidence>
<dbReference type="AlphaFoldDB" id="A0AAV9MWA6"/>
<evidence type="ECO:0000256" key="3">
    <source>
        <dbReference type="ARBA" id="ARBA00023242"/>
    </source>
</evidence>
<evidence type="ECO:0000256" key="4">
    <source>
        <dbReference type="SAM" id="MobiDB-lite"/>
    </source>
</evidence>
<comment type="caution">
    <text evidence="5">The sequence shown here is derived from an EMBL/GenBank/DDBJ whole genome shotgun (WGS) entry which is preliminary data.</text>
</comment>
<feature type="compositionally biased region" description="Acidic residues" evidence="4">
    <location>
        <begin position="88"/>
        <end position="104"/>
    </location>
</feature>
<name>A0AAV9MWA6_9EURO</name>
<accession>A0AAV9MWA6</accession>
<sequence>MSIPARRSARERKRNPKYATVAWDKDTIRTLRASSESSGSSPEQDFVAEEGDSAEIIQENDHFAVSEDDAFSTRSASSQTSEAAVSNEDFDNDDDHNSSGDDDEHNTQIKSRSKPPRTRATDPLITNDNASTAHSRGVARDIPKSAPKESVYHDTYGPCMDDLAHVLQARDTWLKGRDITIPSRKTLSEAARFSAQNSDLSSSDVEAPFLDDHIFKSLTDRQSLQNISNEYLQNRYLANEQRPHLAFMGPYGEEQKFDLAHGASFDFGKVWRKQVGDPQSYHNGWILNLGEKVQSVSWAPSNTPDQYLAVACRSTSTQRGSSPEQNPGAPAFSASSPYPSNIQIWKFTTKETRFPGLYTLDMTQRPTLAMVIATDWGENHQIIWHPRENLTNLQEHAHVNGAEFCGILGILSSDGCARLISISILSDASRSQPVNVRALGAGYEIPPPKGTIFTTFSFATPSDIILGATDGSIHLFDLTESTHHNEPPASFLSYALHSTYVIAVRAASPSPLAHFVSSVSASGDLVLVDLRSPEQDQISIHRSCFPNRDLVYSPLTRSFITALDRAGNTHIDSGTSTYIMCYHLRQFHVSHRVAKMPDYGGTATALAASPWHPCILASNARGTVVATNFLRKVLPQTRKDLPKAKSTTGAYLQKICEYDWRPLTEDELREVGIELSHADRAKFDGPPQNLYHGRDVRPGASRFSEGFKPERIHVGHPTGTRKELAKLQELGAAEATFEDEQAVTVMEWNVNRHCAGLVALGWGSGLLRVQDLAHDLE</sequence>
<dbReference type="SUPFAM" id="SSF50978">
    <property type="entry name" value="WD40 repeat-like"/>
    <property type="match status" value="1"/>
</dbReference>
<dbReference type="GO" id="GO:0000127">
    <property type="term" value="C:transcription factor TFIIIC complex"/>
    <property type="evidence" value="ECO:0007669"/>
    <property type="project" value="TreeGrafter"/>
</dbReference>
<feature type="region of interest" description="Disordered" evidence="4">
    <location>
        <begin position="314"/>
        <end position="335"/>
    </location>
</feature>
<keyword evidence="3" id="KW-0539">Nucleus</keyword>
<feature type="compositionally biased region" description="Polar residues" evidence="4">
    <location>
        <begin position="314"/>
        <end position="325"/>
    </location>
</feature>
<dbReference type="GO" id="GO:0006383">
    <property type="term" value="P:transcription by RNA polymerase III"/>
    <property type="evidence" value="ECO:0007669"/>
    <property type="project" value="TreeGrafter"/>
</dbReference>
<dbReference type="Gene3D" id="2.130.10.10">
    <property type="entry name" value="YVTN repeat-like/Quinoprotein amine dehydrogenase"/>
    <property type="match status" value="1"/>
</dbReference>
<dbReference type="InterPro" id="IPR015943">
    <property type="entry name" value="WD40/YVTN_repeat-like_dom_sf"/>
</dbReference>
<dbReference type="RefSeq" id="XP_064700636.1">
    <property type="nucleotide sequence ID" value="XM_064853682.1"/>
</dbReference>
<proteinExistence type="predicted"/>
<gene>
    <name evidence="5" type="ORF">LTR84_010145</name>
</gene>
<dbReference type="GO" id="GO:0005634">
    <property type="term" value="C:nucleus"/>
    <property type="evidence" value="ECO:0007669"/>
    <property type="project" value="UniProtKB-SubCell"/>
</dbReference>
<feature type="compositionally biased region" description="Polar residues" evidence="4">
    <location>
        <begin position="124"/>
        <end position="134"/>
    </location>
</feature>
<evidence type="ECO:0000256" key="2">
    <source>
        <dbReference type="ARBA" id="ARBA00023163"/>
    </source>
</evidence>
<keyword evidence="2" id="KW-0804">Transcription</keyword>